<name>A0A448UZQ0_9FIRM</name>
<evidence type="ECO:0000256" key="1">
    <source>
        <dbReference type="SAM" id="MobiDB-lite"/>
    </source>
</evidence>
<feature type="region of interest" description="Disordered" evidence="1">
    <location>
        <begin position="24"/>
        <end position="52"/>
    </location>
</feature>
<sequence>MRKRFYALCLMAALLSFLTGHASAESETAAPAAESAADTARDPVDGPAADSEAVADVLEAGTELDAEALARAPKALGPPRKRKKRMRSSRSTASTSSKRRFKMPVRRRP</sequence>
<evidence type="ECO:0000256" key="2">
    <source>
        <dbReference type="SAM" id="SignalP"/>
    </source>
</evidence>
<feature type="signal peptide" evidence="2">
    <location>
        <begin position="1"/>
        <end position="24"/>
    </location>
</feature>
<organism evidence="3 4">
    <name type="scientific">Aedoeadaptatus ivorii</name>
    <dbReference type="NCBI Taxonomy" id="54006"/>
    <lineage>
        <taxon>Bacteria</taxon>
        <taxon>Bacillati</taxon>
        <taxon>Bacillota</taxon>
        <taxon>Tissierellia</taxon>
        <taxon>Tissierellales</taxon>
        <taxon>Peptoniphilaceae</taxon>
        <taxon>Aedoeadaptatus</taxon>
    </lineage>
</organism>
<feature type="chain" id="PRO_5019262156" evidence="2">
    <location>
        <begin position="25"/>
        <end position="109"/>
    </location>
</feature>
<keyword evidence="4" id="KW-1185">Reference proteome</keyword>
<accession>A0A448UZQ0</accession>
<proteinExistence type="predicted"/>
<feature type="region of interest" description="Disordered" evidence="1">
    <location>
        <begin position="68"/>
        <end position="109"/>
    </location>
</feature>
<feature type="compositionally biased region" description="Basic residues" evidence="1">
    <location>
        <begin position="79"/>
        <end position="88"/>
    </location>
</feature>
<feature type="compositionally biased region" description="Low complexity" evidence="1">
    <location>
        <begin position="24"/>
        <end position="38"/>
    </location>
</feature>
<dbReference type="KEGG" id="piv:NCTC13079_00139"/>
<evidence type="ECO:0000313" key="3">
    <source>
        <dbReference type="EMBL" id="VEJ34408.1"/>
    </source>
</evidence>
<dbReference type="AlphaFoldDB" id="A0A448UZQ0"/>
<feature type="compositionally biased region" description="Basic residues" evidence="1">
    <location>
        <begin position="97"/>
        <end position="109"/>
    </location>
</feature>
<dbReference type="Proteomes" id="UP000269544">
    <property type="component" value="Chromosome"/>
</dbReference>
<gene>
    <name evidence="3" type="ORF">NCTC13079_00139</name>
</gene>
<evidence type="ECO:0000313" key="4">
    <source>
        <dbReference type="Proteomes" id="UP000269544"/>
    </source>
</evidence>
<dbReference type="EMBL" id="LR134523">
    <property type="protein sequence ID" value="VEJ34408.1"/>
    <property type="molecule type" value="Genomic_DNA"/>
</dbReference>
<keyword evidence="2" id="KW-0732">Signal</keyword>
<protein>
    <submittedName>
        <fullName evidence="3">Uncharacterized protein</fullName>
    </submittedName>
</protein>
<reference evidence="3 4" key="1">
    <citation type="submission" date="2018-12" db="EMBL/GenBank/DDBJ databases">
        <authorList>
            <consortium name="Pathogen Informatics"/>
        </authorList>
    </citation>
    <scope>NUCLEOTIDE SEQUENCE [LARGE SCALE GENOMIC DNA]</scope>
    <source>
        <strain evidence="3 4">NCTC13079</strain>
    </source>
</reference>